<keyword evidence="8" id="KW-1185">Reference proteome</keyword>
<dbReference type="Gene3D" id="3.10.590.10">
    <property type="entry name" value="ph1033 like domains"/>
    <property type="match status" value="1"/>
</dbReference>
<feature type="region of interest" description="Disordered" evidence="5">
    <location>
        <begin position="1"/>
        <end position="100"/>
    </location>
</feature>
<feature type="compositionally biased region" description="Basic and acidic residues" evidence="5">
    <location>
        <begin position="20"/>
        <end position="30"/>
    </location>
</feature>
<dbReference type="Proteomes" id="UP000799778">
    <property type="component" value="Unassembled WGS sequence"/>
</dbReference>
<reference evidence="7" key="1">
    <citation type="journal article" date="2020" name="Stud. Mycol.">
        <title>101 Dothideomycetes genomes: a test case for predicting lifestyles and emergence of pathogens.</title>
        <authorList>
            <person name="Haridas S."/>
            <person name="Albert R."/>
            <person name="Binder M."/>
            <person name="Bloem J."/>
            <person name="Labutti K."/>
            <person name="Salamov A."/>
            <person name="Andreopoulos B."/>
            <person name="Baker S."/>
            <person name="Barry K."/>
            <person name="Bills G."/>
            <person name="Bluhm B."/>
            <person name="Cannon C."/>
            <person name="Castanera R."/>
            <person name="Culley D."/>
            <person name="Daum C."/>
            <person name="Ezra D."/>
            <person name="Gonzalez J."/>
            <person name="Henrissat B."/>
            <person name="Kuo A."/>
            <person name="Liang C."/>
            <person name="Lipzen A."/>
            <person name="Lutzoni F."/>
            <person name="Magnuson J."/>
            <person name="Mondo S."/>
            <person name="Nolan M."/>
            <person name="Ohm R."/>
            <person name="Pangilinan J."/>
            <person name="Park H.-J."/>
            <person name="Ramirez L."/>
            <person name="Alfaro M."/>
            <person name="Sun H."/>
            <person name="Tritt A."/>
            <person name="Yoshinaga Y."/>
            <person name="Zwiers L.-H."/>
            <person name="Turgeon B."/>
            <person name="Goodwin S."/>
            <person name="Spatafora J."/>
            <person name="Crous P."/>
            <person name="Grigoriev I."/>
        </authorList>
    </citation>
    <scope>NUCLEOTIDE SEQUENCE</scope>
    <source>
        <strain evidence="7">CBS 175.79</strain>
    </source>
</reference>
<feature type="compositionally biased region" description="Low complexity" evidence="5">
    <location>
        <begin position="83"/>
        <end position="93"/>
    </location>
</feature>
<accession>A0A6A5XSL6</accession>
<dbReference type="GO" id="GO:0005634">
    <property type="term" value="C:nucleus"/>
    <property type="evidence" value="ECO:0007669"/>
    <property type="project" value="UniProtKB-SubCell"/>
</dbReference>
<dbReference type="EMBL" id="ML978069">
    <property type="protein sequence ID" value="KAF2015244.1"/>
    <property type="molecule type" value="Genomic_DNA"/>
</dbReference>
<keyword evidence="3" id="KW-0597">Phosphoprotein</keyword>
<evidence type="ECO:0000259" key="6">
    <source>
        <dbReference type="Pfam" id="PF01878"/>
    </source>
</evidence>
<dbReference type="CDD" id="cd21133">
    <property type="entry name" value="EVE"/>
    <property type="match status" value="1"/>
</dbReference>
<dbReference type="Pfam" id="PF01878">
    <property type="entry name" value="EVE"/>
    <property type="match status" value="1"/>
</dbReference>
<evidence type="ECO:0000313" key="7">
    <source>
        <dbReference type="EMBL" id="KAF2015244.1"/>
    </source>
</evidence>
<protein>
    <recommendedName>
        <fullName evidence="2">Thymocyte nuclear protein 1</fullName>
    </recommendedName>
</protein>
<dbReference type="InterPro" id="IPR052181">
    <property type="entry name" value="5hmC_binding"/>
</dbReference>
<evidence type="ECO:0000256" key="3">
    <source>
        <dbReference type="ARBA" id="ARBA00022553"/>
    </source>
</evidence>
<name>A0A6A5XSL6_9PLEO</name>
<sequence>MPVTRRSARNATNGTNVSAQKREVLAKEKSTTTTAKATRTKRVRDEEETPPSGNVTNDSSTSVQSSKDPTATGPSASKRAKGSKAATAASGTANLQSNRDENGNQEVFWLLKAEPLPRYENGVNVAFSIDDLKNCTEPEPWSGVRNPQARNNMQAMRKNDLGFFYHSNAKPSGVVGILRVVEEAKVDESAFDPKDPYYDAKSNRDNPKWYCVGVEFVKKFDDVVDLHKIKSHATSGGALEKMQLVTNSRLSVSRVSKTEWDFIMDMAEGKGDKETS</sequence>
<dbReference type="AlphaFoldDB" id="A0A6A5XSL6"/>
<gene>
    <name evidence="7" type="ORF">BU24DRAFT_449999</name>
</gene>
<keyword evidence="4" id="KW-0539">Nucleus</keyword>
<dbReference type="OrthoDB" id="41445at2759"/>
<evidence type="ECO:0000256" key="1">
    <source>
        <dbReference type="ARBA" id="ARBA00004123"/>
    </source>
</evidence>
<dbReference type="GeneID" id="54288389"/>
<evidence type="ECO:0000256" key="4">
    <source>
        <dbReference type="ARBA" id="ARBA00023242"/>
    </source>
</evidence>
<evidence type="ECO:0000313" key="8">
    <source>
        <dbReference type="Proteomes" id="UP000799778"/>
    </source>
</evidence>
<evidence type="ECO:0000256" key="2">
    <source>
        <dbReference type="ARBA" id="ARBA00014654"/>
    </source>
</evidence>
<dbReference type="InterPro" id="IPR047197">
    <property type="entry name" value="THYN1-like_EVE"/>
</dbReference>
<feature type="compositionally biased region" description="Polar residues" evidence="5">
    <location>
        <begin position="51"/>
        <end position="74"/>
    </location>
</feature>
<dbReference type="SUPFAM" id="SSF88697">
    <property type="entry name" value="PUA domain-like"/>
    <property type="match status" value="1"/>
</dbReference>
<dbReference type="RefSeq" id="XP_033383583.1">
    <property type="nucleotide sequence ID" value="XM_033530992.1"/>
</dbReference>
<dbReference type="InterPro" id="IPR002740">
    <property type="entry name" value="EVE_domain"/>
</dbReference>
<dbReference type="PANTHER" id="PTHR14087">
    <property type="entry name" value="THYMOCYTE NUCLEAR PROTEIN 1"/>
    <property type="match status" value="1"/>
</dbReference>
<dbReference type="InterPro" id="IPR015947">
    <property type="entry name" value="PUA-like_sf"/>
</dbReference>
<dbReference type="PANTHER" id="PTHR14087:SF7">
    <property type="entry name" value="THYMOCYTE NUCLEAR PROTEIN 1"/>
    <property type="match status" value="1"/>
</dbReference>
<proteinExistence type="predicted"/>
<comment type="subcellular location">
    <subcellularLocation>
        <location evidence="1">Nucleus</location>
    </subcellularLocation>
</comment>
<feature type="domain" description="EVE" evidence="6">
    <location>
        <begin position="108"/>
        <end position="266"/>
    </location>
</feature>
<dbReference type="FunFam" id="3.10.590.10:FF:000003">
    <property type="entry name" value="Thymocyte nuclear protein 1"/>
    <property type="match status" value="1"/>
</dbReference>
<feature type="compositionally biased region" description="Polar residues" evidence="5">
    <location>
        <begin position="9"/>
        <end position="19"/>
    </location>
</feature>
<organism evidence="7 8">
    <name type="scientific">Aaosphaeria arxii CBS 175.79</name>
    <dbReference type="NCBI Taxonomy" id="1450172"/>
    <lineage>
        <taxon>Eukaryota</taxon>
        <taxon>Fungi</taxon>
        <taxon>Dikarya</taxon>
        <taxon>Ascomycota</taxon>
        <taxon>Pezizomycotina</taxon>
        <taxon>Dothideomycetes</taxon>
        <taxon>Pleosporomycetidae</taxon>
        <taxon>Pleosporales</taxon>
        <taxon>Pleosporales incertae sedis</taxon>
        <taxon>Aaosphaeria</taxon>
    </lineage>
</organism>
<evidence type="ECO:0000256" key="5">
    <source>
        <dbReference type="SAM" id="MobiDB-lite"/>
    </source>
</evidence>